<protein>
    <submittedName>
        <fullName evidence="2">Nucleotide pyrophosphatase</fullName>
    </submittedName>
</protein>
<dbReference type="PANTHER" id="PTHR10151:SF120">
    <property type="entry name" value="BIS(5'-ADENOSYL)-TRIPHOSPHATASE"/>
    <property type="match status" value="1"/>
</dbReference>
<organism evidence="2 3">
    <name type="scientific">Natrarchaeobius chitinivorans</name>
    <dbReference type="NCBI Taxonomy" id="1679083"/>
    <lineage>
        <taxon>Archaea</taxon>
        <taxon>Methanobacteriati</taxon>
        <taxon>Methanobacteriota</taxon>
        <taxon>Stenosarchaea group</taxon>
        <taxon>Halobacteria</taxon>
        <taxon>Halobacteriales</taxon>
        <taxon>Natrialbaceae</taxon>
        <taxon>Natrarchaeobius</taxon>
    </lineage>
</organism>
<dbReference type="SUPFAM" id="SSF53649">
    <property type="entry name" value="Alkaline phosphatase-like"/>
    <property type="match status" value="1"/>
</dbReference>
<name>A0A3N6M1I0_NATCH</name>
<dbReference type="InterPro" id="IPR002591">
    <property type="entry name" value="Phosphodiest/P_Trfase"/>
</dbReference>
<dbReference type="Pfam" id="PF01663">
    <property type="entry name" value="Phosphodiest"/>
    <property type="match status" value="1"/>
</dbReference>
<dbReference type="OrthoDB" id="198670at2157"/>
<evidence type="ECO:0000313" key="2">
    <source>
        <dbReference type="EMBL" id="RQG97188.1"/>
    </source>
</evidence>
<accession>A0A3N6M1I0</accession>
<reference evidence="2 3" key="1">
    <citation type="submission" date="2018-10" db="EMBL/GenBank/DDBJ databases">
        <title>Natrarchaeobius chitinivorans gen. nov., sp. nov., and Natrarchaeobius haloalkaliphilus sp. nov., alkaliphilic, chitin-utilizing haloarchaea from hypersaline alkaline lakes.</title>
        <authorList>
            <person name="Sorokin D.Y."/>
            <person name="Elcheninov A.G."/>
            <person name="Kostrikina N.A."/>
            <person name="Bale N.J."/>
            <person name="Sinninghe Damste J.S."/>
            <person name="Khijniak T.V."/>
            <person name="Kublanov I.V."/>
            <person name="Toshchakov S.V."/>
        </authorList>
    </citation>
    <scope>NUCLEOTIDE SEQUENCE [LARGE SCALE GENOMIC DNA]</scope>
    <source>
        <strain evidence="2 3">AArcht4T</strain>
    </source>
</reference>
<feature type="region of interest" description="Disordered" evidence="1">
    <location>
        <begin position="269"/>
        <end position="294"/>
    </location>
</feature>
<feature type="region of interest" description="Disordered" evidence="1">
    <location>
        <begin position="513"/>
        <end position="549"/>
    </location>
</feature>
<evidence type="ECO:0000256" key="1">
    <source>
        <dbReference type="SAM" id="MobiDB-lite"/>
    </source>
</evidence>
<dbReference type="GO" id="GO:0016787">
    <property type="term" value="F:hydrolase activity"/>
    <property type="evidence" value="ECO:0007669"/>
    <property type="project" value="UniProtKB-ARBA"/>
</dbReference>
<dbReference type="InterPro" id="IPR017850">
    <property type="entry name" value="Alkaline_phosphatase_core_sf"/>
</dbReference>
<gene>
    <name evidence="2" type="ORF">EA473_03710</name>
</gene>
<dbReference type="AlphaFoldDB" id="A0A3N6M1I0"/>
<sequence>MSTEPPRTVIIGLDALSFDYLDRFDLPHIQSIREKGVESELDSTFPPWTGSAWPSVYTGVGPDHHGVFSFFDFGDAYPDEAEVISRENVRSPAIWDYLTARDVPSAVLNVPVTHPSDSIRGSMIPGYLAPEDADGSPPGIREDLSEELGEPYRIYGENEADGEPSVDELVSLIDHRRRAARALLELTDWRFAFLQVQKTDTVFHTFDEESAFRRAYEAADEFVGTVLETVPDETNVIVCSDHGIGRTDGYNVYVNEVLRRRGLVETCSDGRTPTLGESKGDLGDDGKSTGENDDSASIRLVSMAESALRAVGLSAGDAYRMVQRVGADGVVERLLPKGTQATLGENVDWKRSRAYCRSGPELGVRINLEGRDAHGVVAPDEYESVRSEIVRTLEDLRAPDGTPAFEWVEPREAVYDGPYAEDACDVLFVPSEMNNLVATSLLGSTFVPIDKHNHKRTGVFIGAGPGFDDCEADAIGPLTLTDVAPITMALLEQPVPIRMQGTIPPGLLVEDPDVSEYGSLGHGGPEDDVGVPDPGKNGGETTENGDVVDRLENLGYL</sequence>
<comment type="caution">
    <text evidence="2">The sequence shown here is derived from an EMBL/GenBank/DDBJ whole genome shotgun (WGS) entry which is preliminary data.</text>
</comment>
<dbReference type="Gene3D" id="3.40.720.10">
    <property type="entry name" value="Alkaline Phosphatase, subunit A"/>
    <property type="match status" value="1"/>
</dbReference>
<dbReference type="PANTHER" id="PTHR10151">
    <property type="entry name" value="ECTONUCLEOTIDE PYROPHOSPHATASE/PHOSPHODIESTERASE"/>
    <property type="match status" value="1"/>
</dbReference>
<dbReference type="EMBL" id="REGA01000002">
    <property type="protein sequence ID" value="RQG97188.1"/>
    <property type="molecule type" value="Genomic_DNA"/>
</dbReference>
<evidence type="ECO:0000313" key="3">
    <source>
        <dbReference type="Proteomes" id="UP000282323"/>
    </source>
</evidence>
<dbReference type="Proteomes" id="UP000282323">
    <property type="component" value="Unassembled WGS sequence"/>
</dbReference>
<keyword evidence="3" id="KW-1185">Reference proteome</keyword>
<feature type="compositionally biased region" description="Basic and acidic residues" evidence="1">
    <location>
        <begin position="278"/>
        <end position="290"/>
    </location>
</feature>
<proteinExistence type="predicted"/>
<dbReference type="RefSeq" id="WP_124194309.1">
    <property type="nucleotide sequence ID" value="NZ_REGA01000002.1"/>
</dbReference>